<accession>A0A0L0EZQ6</accession>
<evidence type="ECO:0000313" key="1">
    <source>
        <dbReference type="EMBL" id="KNC69333.1"/>
    </source>
</evidence>
<keyword evidence="2" id="KW-1185">Reference proteome</keyword>
<name>A0A0L0EZQ6_9EUKA</name>
<dbReference type="EMBL" id="KQ255766">
    <property type="protein sequence ID" value="KNC69333.1"/>
    <property type="molecule type" value="Genomic_DNA"/>
</dbReference>
<evidence type="ECO:0000313" key="2">
    <source>
        <dbReference type="Proteomes" id="UP000054560"/>
    </source>
</evidence>
<dbReference type="Proteomes" id="UP000054560">
    <property type="component" value="Unassembled WGS sequence"/>
</dbReference>
<protein>
    <submittedName>
        <fullName evidence="1">Uncharacterized protein</fullName>
    </submittedName>
</protein>
<proteinExistence type="predicted"/>
<dbReference type="GeneID" id="25918662"/>
<dbReference type="OrthoDB" id="5421607at2759"/>
<gene>
    <name evidence="1" type="ORF">SARC_18158</name>
</gene>
<reference evidence="1 2" key="1">
    <citation type="submission" date="2011-02" db="EMBL/GenBank/DDBJ databases">
        <title>The Genome Sequence of Sphaeroforma arctica JP610.</title>
        <authorList>
            <consortium name="The Broad Institute Genome Sequencing Platform"/>
            <person name="Russ C."/>
            <person name="Cuomo C."/>
            <person name="Young S.K."/>
            <person name="Zeng Q."/>
            <person name="Gargeya S."/>
            <person name="Alvarado L."/>
            <person name="Berlin A."/>
            <person name="Chapman S.B."/>
            <person name="Chen Z."/>
            <person name="Freedman E."/>
            <person name="Gellesch M."/>
            <person name="Goldberg J."/>
            <person name="Griggs A."/>
            <person name="Gujja S."/>
            <person name="Heilman E."/>
            <person name="Heiman D."/>
            <person name="Howarth C."/>
            <person name="Mehta T."/>
            <person name="Neiman D."/>
            <person name="Pearson M."/>
            <person name="Roberts A."/>
            <person name="Saif S."/>
            <person name="Shea T."/>
            <person name="Shenoy N."/>
            <person name="Sisk P."/>
            <person name="Stolte C."/>
            <person name="Sykes S."/>
            <person name="White J."/>
            <person name="Yandava C."/>
            <person name="Burger G."/>
            <person name="Gray M.W."/>
            <person name="Holland P.W.H."/>
            <person name="King N."/>
            <person name="Lang F.B.F."/>
            <person name="Roger A.J."/>
            <person name="Ruiz-Trillo I."/>
            <person name="Haas B."/>
            <person name="Nusbaum C."/>
            <person name="Birren B."/>
        </authorList>
    </citation>
    <scope>NUCLEOTIDE SEQUENCE [LARGE SCALE GENOMIC DNA]</scope>
    <source>
        <strain evidence="1 2">JP610</strain>
    </source>
</reference>
<feature type="non-terminal residue" evidence="1">
    <location>
        <position position="1"/>
    </location>
</feature>
<organism evidence="1 2">
    <name type="scientific">Sphaeroforma arctica JP610</name>
    <dbReference type="NCBI Taxonomy" id="667725"/>
    <lineage>
        <taxon>Eukaryota</taxon>
        <taxon>Ichthyosporea</taxon>
        <taxon>Ichthyophonida</taxon>
        <taxon>Sphaeroforma</taxon>
    </lineage>
</organism>
<sequence length="59" mass="6127">VYESVLKSKPADEVVTAVAANNLASLIGITNSHEAKKRIKAATAAGLSQKFTSVQKIGT</sequence>
<dbReference type="AlphaFoldDB" id="A0A0L0EZQ6"/>
<dbReference type="RefSeq" id="XP_014143235.1">
    <property type="nucleotide sequence ID" value="XM_014287760.1"/>
</dbReference>